<keyword evidence="15" id="KW-1185">Reference proteome</keyword>
<dbReference type="SUPFAM" id="SSF47384">
    <property type="entry name" value="Homodimeric domain of signal transducing histidine kinase"/>
    <property type="match status" value="1"/>
</dbReference>
<dbReference type="Proteomes" id="UP000075766">
    <property type="component" value="Unassembled WGS sequence"/>
</dbReference>
<dbReference type="Pfam" id="PF02518">
    <property type="entry name" value="HATPase_c"/>
    <property type="match status" value="1"/>
</dbReference>
<dbReference type="Pfam" id="PF00072">
    <property type="entry name" value="Response_reg"/>
    <property type="match status" value="1"/>
</dbReference>
<evidence type="ECO:0000313" key="14">
    <source>
        <dbReference type="EMBL" id="KXX65956.1"/>
    </source>
</evidence>
<accession>A0ABR5VKX8</accession>
<reference evidence="14 15" key="1">
    <citation type="submission" date="2016-02" db="EMBL/GenBank/DDBJ databases">
        <title>Genome sequence of Marichromatium gracile YL-28, a purple sulfur bacterium.</title>
        <authorList>
            <person name="Zhao C."/>
            <person name="Hong X."/>
            <person name="Chen S."/>
            <person name="Yang S."/>
        </authorList>
    </citation>
    <scope>NUCLEOTIDE SEQUENCE [LARGE SCALE GENOMIC DNA]</scope>
    <source>
        <strain evidence="14 15">YL28</strain>
    </source>
</reference>
<dbReference type="Gene3D" id="2.30.30.40">
    <property type="entry name" value="SH3 Domains"/>
    <property type="match status" value="1"/>
</dbReference>
<dbReference type="InterPro" id="IPR003594">
    <property type="entry name" value="HATPase_dom"/>
</dbReference>
<dbReference type="SMART" id="SM00260">
    <property type="entry name" value="CheW"/>
    <property type="match status" value="1"/>
</dbReference>
<feature type="compositionally biased region" description="Basic and acidic residues" evidence="9">
    <location>
        <begin position="160"/>
        <end position="169"/>
    </location>
</feature>
<evidence type="ECO:0000259" key="12">
    <source>
        <dbReference type="PROSITE" id="PS50851"/>
    </source>
</evidence>
<dbReference type="SUPFAM" id="SSF47226">
    <property type="entry name" value="Histidine-containing phosphotransfer domain, HPT domain"/>
    <property type="match status" value="1"/>
</dbReference>
<dbReference type="InterPro" id="IPR011006">
    <property type="entry name" value="CheY-like_superfamily"/>
</dbReference>
<gene>
    <name evidence="14" type="ORF">AY586_07745</name>
</gene>
<comment type="catalytic activity">
    <reaction evidence="1">
        <text>ATP + protein L-histidine = ADP + protein N-phospho-L-histidine.</text>
        <dbReference type="EC" id="2.7.13.3"/>
    </reaction>
</comment>
<dbReference type="InterPro" id="IPR036641">
    <property type="entry name" value="HPT_dom_sf"/>
</dbReference>
<dbReference type="InterPro" id="IPR037006">
    <property type="entry name" value="CheA-like_homodim_sf"/>
</dbReference>
<dbReference type="SMART" id="SM00448">
    <property type="entry name" value="REC"/>
    <property type="match status" value="1"/>
</dbReference>
<evidence type="ECO:0000256" key="3">
    <source>
        <dbReference type="ARBA" id="ARBA00022553"/>
    </source>
</evidence>
<dbReference type="Gene3D" id="3.40.50.2300">
    <property type="match status" value="1"/>
</dbReference>
<dbReference type="PRINTS" id="PR00344">
    <property type="entry name" value="BCTRLSENSOR"/>
</dbReference>
<dbReference type="InterPro" id="IPR051315">
    <property type="entry name" value="Bact_Chemotaxis_CheA"/>
</dbReference>
<dbReference type="PANTHER" id="PTHR43395:SF1">
    <property type="entry name" value="CHEMOTAXIS PROTEIN CHEA"/>
    <property type="match status" value="1"/>
</dbReference>
<dbReference type="PROSITE" id="PS50894">
    <property type="entry name" value="HPT"/>
    <property type="match status" value="1"/>
</dbReference>
<dbReference type="EC" id="2.7.13.3" evidence="2"/>
<evidence type="ECO:0000259" key="13">
    <source>
        <dbReference type="PROSITE" id="PS50894"/>
    </source>
</evidence>
<dbReference type="PROSITE" id="PS50851">
    <property type="entry name" value="CHEW"/>
    <property type="match status" value="1"/>
</dbReference>
<organism evidence="14 15">
    <name type="scientific">Marichromatium gracile</name>
    <name type="common">Chromatium gracile</name>
    <dbReference type="NCBI Taxonomy" id="1048"/>
    <lineage>
        <taxon>Bacteria</taxon>
        <taxon>Pseudomonadati</taxon>
        <taxon>Pseudomonadota</taxon>
        <taxon>Gammaproteobacteria</taxon>
        <taxon>Chromatiales</taxon>
        <taxon>Chromatiaceae</taxon>
        <taxon>Marichromatium</taxon>
    </lineage>
</organism>
<evidence type="ECO:0000256" key="8">
    <source>
        <dbReference type="PROSITE-ProRule" id="PRU00169"/>
    </source>
</evidence>
<keyword evidence="3 8" id="KW-0597">Phosphoprotein</keyword>
<feature type="compositionally biased region" description="Pro residues" evidence="9">
    <location>
        <begin position="142"/>
        <end position="155"/>
    </location>
</feature>
<evidence type="ECO:0000256" key="4">
    <source>
        <dbReference type="ARBA" id="ARBA00022679"/>
    </source>
</evidence>
<dbReference type="SUPFAM" id="SSF52172">
    <property type="entry name" value="CheY-like"/>
    <property type="match status" value="1"/>
</dbReference>
<protein>
    <recommendedName>
        <fullName evidence="2">histidine kinase</fullName>
        <ecNumber evidence="2">2.7.13.3</ecNumber>
    </recommendedName>
</protein>
<evidence type="ECO:0000256" key="6">
    <source>
        <dbReference type="ARBA" id="ARBA00023012"/>
    </source>
</evidence>
<keyword evidence="4" id="KW-0808">Transferase</keyword>
<feature type="region of interest" description="Disordered" evidence="9">
    <location>
        <begin position="131"/>
        <end position="169"/>
    </location>
</feature>
<dbReference type="EMBL" id="LSYU01000027">
    <property type="protein sequence ID" value="KXX65956.1"/>
    <property type="molecule type" value="Genomic_DNA"/>
</dbReference>
<dbReference type="InterPro" id="IPR005467">
    <property type="entry name" value="His_kinase_dom"/>
</dbReference>
<keyword evidence="6" id="KW-0902">Two-component regulatory system</keyword>
<dbReference type="SUPFAM" id="SSF55874">
    <property type="entry name" value="ATPase domain of HSP90 chaperone/DNA topoisomerase II/histidine kinase"/>
    <property type="match status" value="1"/>
</dbReference>
<dbReference type="GO" id="GO:0016301">
    <property type="term" value="F:kinase activity"/>
    <property type="evidence" value="ECO:0007669"/>
    <property type="project" value="UniProtKB-KW"/>
</dbReference>
<dbReference type="Pfam" id="PF01627">
    <property type="entry name" value="Hpt"/>
    <property type="match status" value="1"/>
</dbReference>
<dbReference type="PROSITE" id="PS50110">
    <property type="entry name" value="RESPONSE_REGULATORY"/>
    <property type="match status" value="1"/>
</dbReference>
<dbReference type="SMART" id="SM01231">
    <property type="entry name" value="H-kinase_dim"/>
    <property type="match status" value="1"/>
</dbReference>
<feature type="modified residue" description="4-aspartylphosphate" evidence="8">
    <location>
        <position position="653"/>
    </location>
</feature>
<dbReference type="InterPro" id="IPR004358">
    <property type="entry name" value="Sig_transdc_His_kin-like_C"/>
</dbReference>
<dbReference type="InterPro" id="IPR036890">
    <property type="entry name" value="HATPase_C_sf"/>
</dbReference>
<dbReference type="RefSeq" id="WP_062272254.1">
    <property type="nucleotide sequence ID" value="NZ_LSYU01000027.1"/>
</dbReference>
<dbReference type="InterPro" id="IPR036097">
    <property type="entry name" value="HisK_dim/P_sf"/>
</dbReference>
<feature type="domain" description="Histidine kinase" evidence="10">
    <location>
        <begin position="201"/>
        <end position="444"/>
    </location>
</feature>
<evidence type="ECO:0000259" key="11">
    <source>
        <dbReference type="PROSITE" id="PS50110"/>
    </source>
</evidence>
<dbReference type="Gene3D" id="1.10.287.560">
    <property type="entry name" value="Histidine kinase CheA-like, homodimeric domain"/>
    <property type="match status" value="1"/>
</dbReference>
<dbReference type="InterPro" id="IPR001789">
    <property type="entry name" value="Sig_transdc_resp-reg_receiver"/>
</dbReference>
<feature type="domain" description="CheW-like" evidence="12">
    <location>
        <begin position="446"/>
        <end position="586"/>
    </location>
</feature>
<dbReference type="InterPro" id="IPR004105">
    <property type="entry name" value="CheA-like_dim"/>
</dbReference>
<sequence>MAIDLQRFLQRFVGEAHGHLGELEAQLSAMARDEPLGRDELDAAFRAAHTIKGSARMLKLGVIAETAHALEDVLGALREGHLAPSSELAATLLECHDAIGDLVAAATTPEQLPAHPDPALLARLLEHAAPTAAAAQTRAAPAPEPPPAPPAPAPPGEARTPPRLDLRPTETVRVGLDKLDGLIRLMGELIATQGRYRQRLLEARALDVELARLLEDNPALAEHAAGRQRFTRALRDLVQEQERLTSELGDRALGLRMLPLATLFEPIARIAREQGRALGKQVDCHASGGEIELDRHIVERLGDALVHLLSNAVDHGIESPEARRGAGKPALGRIEISARKDGAGVAIGIRDDGRGLDRARILERAVRQGLVEPEQAATLEPTQVAELIFRPGFSTSELVTEVSGRGVGMDVVRRTVVEELHGTIAVTDEPGQGTRLTLKVPLSLALMRVLLFEAGGRVFALTAQHVERLIRVALDTTLQVAGQPTLTLDETCLPLITLGALLGLEREAGAPSPPAPLIIVIGTARAKLGLIVDRLVDERDMVIKPLPAHMRALAPVGELVGGFVTTGDETLVSVLQAPALLAAARLEADAPARGAAIAPAAARHVLVVDDSLNTREIERDLLESSGYRVTLAEDGLEALDKAQRQHFDAVVSDVEMPGLDGFSLTARLRENSDYRATPIVIVTSRADEADRRRGIEVGANAYIVKGDFAQSSLVDTLRGLIG</sequence>
<dbReference type="PROSITE" id="PS50109">
    <property type="entry name" value="HIS_KIN"/>
    <property type="match status" value="1"/>
</dbReference>
<evidence type="ECO:0000313" key="15">
    <source>
        <dbReference type="Proteomes" id="UP000075766"/>
    </source>
</evidence>
<dbReference type="InterPro" id="IPR008207">
    <property type="entry name" value="Sig_transdc_His_kin_Hpt_dom"/>
</dbReference>
<evidence type="ECO:0000256" key="9">
    <source>
        <dbReference type="SAM" id="MobiDB-lite"/>
    </source>
</evidence>
<dbReference type="Gene3D" id="1.20.120.160">
    <property type="entry name" value="HPT domain"/>
    <property type="match status" value="1"/>
</dbReference>
<feature type="compositionally biased region" description="Low complexity" evidence="9">
    <location>
        <begin position="131"/>
        <end position="141"/>
    </location>
</feature>
<feature type="domain" description="HPt" evidence="13">
    <location>
        <begin position="1"/>
        <end position="106"/>
    </location>
</feature>
<evidence type="ECO:0000259" key="10">
    <source>
        <dbReference type="PROSITE" id="PS50109"/>
    </source>
</evidence>
<feature type="modified residue" description="Phosphohistidine" evidence="7">
    <location>
        <position position="49"/>
    </location>
</feature>
<proteinExistence type="predicted"/>
<dbReference type="InterPro" id="IPR002545">
    <property type="entry name" value="CheW-lke_dom"/>
</dbReference>
<dbReference type="PANTHER" id="PTHR43395">
    <property type="entry name" value="SENSOR HISTIDINE KINASE CHEA"/>
    <property type="match status" value="1"/>
</dbReference>
<dbReference type="SUPFAM" id="SSF50341">
    <property type="entry name" value="CheW-like"/>
    <property type="match status" value="1"/>
</dbReference>
<dbReference type="Pfam" id="PF01584">
    <property type="entry name" value="CheW"/>
    <property type="match status" value="1"/>
</dbReference>
<name>A0ABR5VKX8_MARGR</name>
<keyword evidence="5 14" id="KW-0418">Kinase</keyword>
<comment type="caution">
    <text evidence="14">The sequence shown here is derived from an EMBL/GenBank/DDBJ whole genome shotgun (WGS) entry which is preliminary data.</text>
</comment>
<evidence type="ECO:0000256" key="5">
    <source>
        <dbReference type="ARBA" id="ARBA00022777"/>
    </source>
</evidence>
<dbReference type="SMART" id="SM00387">
    <property type="entry name" value="HATPase_c"/>
    <property type="match status" value="1"/>
</dbReference>
<dbReference type="Pfam" id="PF02895">
    <property type="entry name" value="H-kinase_dim"/>
    <property type="match status" value="1"/>
</dbReference>
<evidence type="ECO:0000256" key="2">
    <source>
        <dbReference type="ARBA" id="ARBA00012438"/>
    </source>
</evidence>
<evidence type="ECO:0000256" key="7">
    <source>
        <dbReference type="PROSITE-ProRule" id="PRU00110"/>
    </source>
</evidence>
<dbReference type="CDD" id="cd00088">
    <property type="entry name" value="HPT"/>
    <property type="match status" value="1"/>
</dbReference>
<feature type="domain" description="Response regulatory" evidence="11">
    <location>
        <begin position="604"/>
        <end position="720"/>
    </location>
</feature>
<dbReference type="Gene3D" id="3.30.565.10">
    <property type="entry name" value="Histidine kinase-like ATPase, C-terminal domain"/>
    <property type="match status" value="1"/>
</dbReference>
<dbReference type="InterPro" id="IPR036061">
    <property type="entry name" value="CheW-like_dom_sf"/>
</dbReference>
<evidence type="ECO:0000256" key="1">
    <source>
        <dbReference type="ARBA" id="ARBA00000085"/>
    </source>
</evidence>
<dbReference type="SMART" id="SM00073">
    <property type="entry name" value="HPT"/>
    <property type="match status" value="1"/>
</dbReference>